<gene>
    <name evidence="1" type="ORF">DFH07DRAFT_952649</name>
</gene>
<dbReference type="AlphaFoldDB" id="A0AAD7JX56"/>
<accession>A0AAD7JX56</accession>
<evidence type="ECO:0000313" key="2">
    <source>
        <dbReference type="Proteomes" id="UP001215280"/>
    </source>
</evidence>
<reference evidence="1" key="1">
    <citation type="submission" date="2023-03" db="EMBL/GenBank/DDBJ databases">
        <title>Massive genome expansion in bonnet fungi (Mycena s.s.) driven by repeated elements and novel gene families across ecological guilds.</title>
        <authorList>
            <consortium name="Lawrence Berkeley National Laboratory"/>
            <person name="Harder C.B."/>
            <person name="Miyauchi S."/>
            <person name="Viragh M."/>
            <person name="Kuo A."/>
            <person name="Thoen E."/>
            <person name="Andreopoulos B."/>
            <person name="Lu D."/>
            <person name="Skrede I."/>
            <person name="Drula E."/>
            <person name="Henrissat B."/>
            <person name="Morin E."/>
            <person name="Kohler A."/>
            <person name="Barry K."/>
            <person name="LaButti K."/>
            <person name="Morin E."/>
            <person name="Salamov A."/>
            <person name="Lipzen A."/>
            <person name="Mereny Z."/>
            <person name="Hegedus B."/>
            <person name="Baldrian P."/>
            <person name="Stursova M."/>
            <person name="Weitz H."/>
            <person name="Taylor A."/>
            <person name="Grigoriev I.V."/>
            <person name="Nagy L.G."/>
            <person name="Martin F."/>
            <person name="Kauserud H."/>
        </authorList>
    </citation>
    <scope>NUCLEOTIDE SEQUENCE</scope>
    <source>
        <strain evidence="1">CBHHK188m</strain>
    </source>
</reference>
<comment type="caution">
    <text evidence="1">The sequence shown here is derived from an EMBL/GenBank/DDBJ whole genome shotgun (WGS) entry which is preliminary data.</text>
</comment>
<protein>
    <submittedName>
        <fullName evidence="1">Uncharacterized protein</fullName>
    </submittedName>
</protein>
<organism evidence="1 2">
    <name type="scientific">Mycena maculata</name>
    <dbReference type="NCBI Taxonomy" id="230809"/>
    <lineage>
        <taxon>Eukaryota</taxon>
        <taxon>Fungi</taxon>
        <taxon>Dikarya</taxon>
        <taxon>Basidiomycota</taxon>
        <taxon>Agaricomycotina</taxon>
        <taxon>Agaricomycetes</taxon>
        <taxon>Agaricomycetidae</taxon>
        <taxon>Agaricales</taxon>
        <taxon>Marasmiineae</taxon>
        <taxon>Mycenaceae</taxon>
        <taxon>Mycena</taxon>
    </lineage>
</organism>
<proteinExistence type="predicted"/>
<dbReference type="Proteomes" id="UP001215280">
    <property type="component" value="Unassembled WGS sequence"/>
</dbReference>
<evidence type="ECO:0000313" key="1">
    <source>
        <dbReference type="EMBL" id="KAJ7773602.1"/>
    </source>
</evidence>
<name>A0AAD7JX56_9AGAR</name>
<keyword evidence="2" id="KW-1185">Reference proteome</keyword>
<sequence>MALSIWPWPLPSRKASLWVDATGWAAAKSKKEQWKIRDAWAMRNRAAIRSYNEAVAVRGRAHARLACSAAIAAMRVANSSREQHDRWLFYHRISAEPDSYGGWGWGTAAIADGVVSAEEVGWALWGTGPVPGSSWRFPAGWNKGGGRTYDPTWNGITRIPKTSQKKSRR</sequence>
<dbReference type="EMBL" id="JARJLG010000017">
    <property type="protein sequence ID" value="KAJ7773602.1"/>
    <property type="molecule type" value="Genomic_DNA"/>
</dbReference>